<dbReference type="EMBL" id="KQ964247">
    <property type="protein sequence ID" value="KXJ94018.1"/>
    <property type="molecule type" value="Genomic_DNA"/>
</dbReference>
<name>A0A136JAD0_9PEZI</name>
<feature type="coiled-coil region" evidence="2">
    <location>
        <begin position="1476"/>
        <end position="1517"/>
    </location>
</feature>
<reference evidence="5" key="1">
    <citation type="submission" date="2016-02" db="EMBL/GenBank/DDBJ databases">
        <title>Draft genome sequence of Microdochium bolleyi, a fungal endophyte of beachgrass.</title>
        <authorList>
            <consortium name="DOE Joint Genome Institute"/>
            <person name="David A.S."/>
            <person name="May G."/>
            <person name="Haridas S."/>
            <person name="Lim J."/>
            <person name="Wang M."/>
            <person name="Labutti K."/>
            <person name="Lipzen A."/>
            <person name="Barry K."/>
            <person name="Grigoriev I.V."/>
        </authorList>
    </citation>
    <scope>NUCLEOTIDE SEQUENCE [LARGE SCALE GENOMIC DNA]</scope>
    <source>
        <strain evidence="5">J235TASD1</strain>
    </source>
</reference>
<feature type="compositionally biased region" description="Polar residues" evidence="3">
    <location>
        <begin position="303"/>
        <end position="321"/>
    </location>
</feature>
<dbReference type="STRING" id="196109.A0A136JAD0"/>
<evidence type="ECO:0000256" key="3">
    <source>
        <dbReference type="SAM" id="MobiDB-lite"/>
    </source>
</evidence>
<dbReference type="Proteomes" id="UP000070501">
    <property type="component" value="Unassembled WGS sequence"/>
</dbReference>
<feature type="compositionally biased region" description="Pro residues" evidence="3">
    <location>
        <begin position="2080"/>
        <end position="2093"/>
    </location>
</feature>
<feature type="coiled-coil region" evidence="2">
    <location>
        <begin position="1592"/>
        <end position="1808"/>
    </location>
</feature>
<feature type="coiled-coil region" evidence="2">
    <location>
        <begin position="1852"/>
        <end position="1879"/>
    </location>
</feature>
<sequence>MDTQAFEPVVATAEDVPSLESPLETVEPEMPAKEAQAISQEVAQELGRPTTPPRPTKQLPAQTPRLKKKVPWRGKNIMVLLPRDEERGQPGRAPKPLNAENVKTMLRDWEELGYNVRGFDLDIAQMNLDPTQETSQSRGLWPAQEDVVGERSQRNYQVTLPDLDAWKRYQDDLLEEKLRKLGVSLGGDDELPLPPQSISPAMSNLSRQASYQYPPLPFSPPLPTDSAASNGPHAFPFPAAFLSGTSSSVAQSPAIASPVSFNGRPMHGSKYNPRASIAISPHELPFFSGQPSPGWSPQMFMQNQLGRSGSPSLLNMNSLISPGSPFQRDHSSPAMKLHQRHQSLQYPMLPHQQLQRVDSARASPRLQDLHEEEEEIQSNPYENKSPSKTPEPQHFIRHNASDSLQKEIDDAEYHLEEQFRSQLEEPEYNPHKESSGAQPTQAVEVNTPQDVEQGHTRGPSVHFGNFGTDSDEGPKLHHPQPHSRGHSLSQKPFLENDEIRDSADEAVAKSNVLEKLDLELSKEKYEVDTNPSNPGTPLQAFNLANKLHERTISTASNPWANETSGNSTQSSRRPSHSSKPSLSRLNAGAAEFKFNPASTFTPSGFAFGGNNKAVAAFPTFQPGAPSFEPSAPVFKPGAPAFQPGAPSFKPANIEKPGPLFSPSTSTFNFAASGPSFNPGATAFNPGAAAFTPTGSFAPSVSSHTASGTDGHRTRPNSIFGNINLNLSDAAQSTRSKAVPIVRPSSRRSKSPTPARSSAPDIVDDRNGRPIDTSRLKKTFRNDNNDGDDVPMFAEPTPEPESEGEVEPRASIEEDQPDRADLAAEDKMEEDEAGQMADTTLASTVLSESTDGKPQSDANDTKATSPSATPDLEKSTWTPFEFRNERDIQDFNSARPFGDSDSFSASHEKNLSATAQPFVPGGFMFGASQDVEATFDPLLKTQASQSAQGGDTSSIGLSASRFASPPPAPAAKGLGASRFAESPSPPPRPSGLAASRFAEDSSPAPEEANSVQLDTETLERFESLPVSPPSVASVDAVERGSAQTEDATFEEIDAVMQFMNENPLVGINHTMEHTSADHHSPPPLAPHLPFGSDAPSPSPRQYRGLPQISAPMPSAELDDPFIDPPRSVVSQTFDGHAPIHHLHAGGSVQDSEWDDAFSADEQEKLEQRSHYFDSHVAELVGTLLANRLVPLEKSLGLIENAIGRDRSSRRTRRSVSAEVQESDADDEDDDMPARRSLSPRRDKKMDQIRMAVTEVFNAQMASRVLQPAQLEATSKDDSEILKAIVEMKQKIADPPRFDFKSDEFRSIIEDAVASRMPPPAPTVIKDDDEANTALAEMQAKTHDLSQRLQRLRAEEERRETEASTRRAAEDRAAEIRRQLDQAETKIEVEIMNRSVYDQRVHDLEDRLRAQERRTEEELAGRREAEDRLSEIQRLLRISSEEEDRLRSVLEERNQKMKTIEQTSGKTTMRLTLLEGAQKNAEKTENELKHRLAITETELRDSRQEARHWRAEAEQERQSSIRHAEEHAQAVTETKHMHKLIDTLGVQLEENEKIRDNWRHKFVALQDDMAHAAREITEENSRRAKEKQSIVARMEVLDARLQAEARTRERLEVEVERLEGGERAGMRAVSECKRLETLLSELRNENHNLHQNVLHLQREAQEARDSGASEIQRTRVALQAEIDTANHQVNVVRAELDDEASRLRSQLDQVRLDADHARAHHEMMLEEAQTSKKTDLDQMLAKHQMEIEDLQAKHERQINNAAEDAQQTEQNLLERLSLSTSKTEHLQDRISHLEEKVQVAQEAARAAAQAAAQAKSAPAVVALTQPGPVGQTKQLAEAMQLPEKISPQALRESIMVLQEQLQAREQRIEELEHEVENLDPEAATKISKRDDEITWLRELLAVRQGDLQDIIQALSAERFDREAVKDATIRLKANLQMEEQERERAMNGGSAINLPSIAATFRDAATPRMAQAVGPLAAAWGSWRKASQQQPSRNNSFTATRPSNAAARNATPSKSRSDSQSSLLSGLMTPPASNVRQTPPAPDAQPTAFGNTGRRLTAEQFASRTRGPSMTSRQAEKMPMAGTPPPRGHGPPVTPPMMQSTTYDQDAQVEDFDDAAFFDD</sequence>
<feature type="compositionally biased region" description="Basic and acidic residues" evidence="3">
    <location>
        <begin position="805"/>
        <end position="825"/>
    </location>
</feature>
<feature type="compositionally biased region" description="Basic residues" evidence="3">
    <location>
        <begin position="476"/>
        <end position="485"/>
    </location>
</feature>
<gene>
    <name evidence="4" type="ORF">Micbo1qcDRAFT_116260</name>
</gene>
<feature type="compositionally biased region" description="Polar residues" evidence="3">
    <location>
        <begin position="552"/>
        <end position="569"/>
    </location>
</feature>
<feature type="region of interest" description="Disordered" evidence="3">
    <location>
        <begin position="1351"/>
        <end position="1371"/>
    </location>
</feature>
<feature type="compositionally biased region" description="Polar residues" evidence="3">
    <location>
        <begin position="2058"/>
        <end position="2071"/>
    </location>
</feature>
<protein>
    <recommendedName>
        <fullName evidence="6">Myosin class II heavy chain</fullName>
    </recommendedName>
</protein>
<feature type="region of interest" description="Disordered" evidence="3">
    <location>
        <begin position="941"/>
        <end position="1016"/>
    </location>
</feature>
<feature type="compositionally biased region" description="Polar residues" evidence="3">
    <location>
        <begin position="715"/>
        <end position="735"/>
    </location>
</feature>
<keyword evidence="1 2" id="KW-0175">Coiled coil</keyword>
<feature type="region of interest" description="Disordered" evidence="3">
    <location>
        <begin position="303"/>
        <end position="340"/>
    </location>
</feature>
<evidence type="ECO:0000256" key="2">
    <source>
        <dbReference type="SAM" id="Coils"/>
    </source>
</evidence>
<feature type="compositionally biased region" description="Acidic residues" evidence="3">
    <location>
        <begin position="2105"/>
        <end position="2118"/>
    </location>
</feature>
<keyword evidence="5" id="KW-1185">Reference proteome</keyword>
<feature type="region of interest" description="Disordered" evidence="3">
    <location>
        <begin position="368"/>
        <end position="394"/>
    </location>
</feature>
<dbReference type="InParanoid" id="A0A136JAD0"/>
<evidence type="ECO:0000313" key="5">
    <source>
        <dbReference type="Proteomes" id="UP000070501"/>
    </source>
</evidence>
<feature type="region of interest" description="Disordered" evidence="3">
    <location>
        <begin position="697"/>
        <end position="907"/>
    </location>
</feature>
<feature type="compositionally biased region" description="Polar residues" evidence="3">
    <location>
        <begin position="836"/>
        <end position="867"/>
    </location>
</feature>
<feature type="region of interest" description="Disordered" evidence="3">
    <location>
        <begin position="1"/>
        <end position="68"/>
    </location>
</feature>
<feature type="compositionally biased region" description="Polar residues" evidence="3">
    <location>
        <begin position="377"/>
        <end position="390"/>
    </location>
</feature>
<feature type="compositionally biased region" description="Low complexity" evidence="3">
    <location>
        <begin position="750"/>
        <end position="759"/>
    </location>
</feature>
<feature type="compositionally biased region" description="Low complexity" evidence="3">
    <location>
        <begin position="2016"/>
        <end position="2025"/>
    </location>
</feature>
<organism evidence="4 5">
    <name type="scientific">Microdochium bolleyi</name>
    <dbReference type="NCBI Taxonomy" id="196109"/>
    <lineage>
        <taxon>Eukaryota</taxon>
        <taxon>Fungi</taxon>
        <taxon>Dikarya</taxon>
        <taxon>Ascomycota</taxon>
        <taxon>Pezizomycotina</taxon>
        <taxon>Sordariomycetes</taxon>
        <taxon>Xylariomycetidae</taxon>
        <taxon>Xylariales</taxon>
        <taxon>Microdochiaceae</taxon>
        <taxon>Microdochium</taxon>
    </lineage>
</organism>
<feature type="compositionally biased region" description="Polar residues" evidence="3">
    <location>
        <begin position="1983"/>
        <end position="2001"/>
    </location>
</feature>
<feature type="region of interest" description="Disordered" evidence="3">
    <location>
        <begin position="552"/>
        <end position="583"/>
    </location>
</feature>
<dbReference type="PANTHER" id="PTHR32083:SF0">
    <property type="entry name" value="CILIA AND FLAGELLA-ASSOCIATED PROTEIN 58"/>
    <property type="match status" value="1"/>
</dbReference>
<dbReference type="GO" id="GO:0005856">
    <property type="term" value="C:cytoskeleton"/>
    <property type="evidence" value="ECO:0007669"/>
    <property type="project" value="TreeGrafter"/>
</dbReference>
<feature type="compositionally biased region" description="Acidic residues" evidence="3">
    <location>
        <begin position="1219"/>
        <end position="1229"/>
    </location>
</feature>
<dbReference type="OrthoDB" id="1293114at2759"/>
<evidence type="ECO:0000256" key="1">
    <source>
        <dbReference type="ARBA" id="ARBA00023054"/>
    </source>
</evidence>
<feature type="compositionally biased region" description="Basic and acidic residues" evidence="3">
    <location>
        <begin position="762"/>
        <end position="783"/>
    </location>
</feature>
<feature type="region of interest" description="Disordered" evidence="3">
    <location>
        <begin position="1981"/>
        <end position="2118"/>
    </location>
</feature>
<feature type="region of interest" description="Disordered" evidence="3">
    <location>
        <begin position="1072"/>
        <end position="1100"/>
    </location>
</feature>
<feature type="compositionally biased region" description="Basic and acidic residues" evidence="3">
    <location>
        <begin position="497"/>
        <end position="510"/>
    </location>
</feature>
<evidence type="ECO:0008006" key="6">
    <source>
        <dbReference type="Google" id="ProtNLM"/>
    </source>
</evidence>
<feature type="compositionally biased region" description="Polar residues" evidence="3">
    <location>
        <begin position="697"/>
        <end position="707"/>
    </location>
</feature>
<feature type="region of interest" description="Disordered" evidence="3">
    <location>
        <begin position="422"/>
        <end position="510"/>
    </location>
</feature>
<feature type="compositionally biased region" description="Basic and acidic residues" evidence="3">
    <location>
        <begin position="422"/>
        <end position="434"/>
    </location>
</feature>
<accession>A0A136JAD0</accession>
<proteinExistence type="predicted"/>
<dbReference type="PANTHER" id="PTHR32083">
    <property type="entry name" value="CILIA AND FLAGELLA-ASSOCIATED PROTEIN 58-RELATED"/>
    <property type="match status" value="1"/>
</dbReference>
<feature type="compositionally biased region" description="Polar residues" evidence="3">
    <location>
        <begin position="941"/>
        <end position="956"/>
    </location>
</feature>
<evidence type="ECO:0000313" key="4">
    <source>
        <dbReference type="EMBL" id="KXJ94018.1"/>
    </source>
</evidence>
<feature type="compositionally biased region" description="Polar residues" evidence="3">
    <location>
        <begin position="435"/>
        <end position="450"/>
    </location>
</feature>
<feature type="region of interest" description="Disordered" evidence="3">
    <location>
        <begin position="1205"/>
        <end position="1245"/>
    </location>
</feature>